<comment type="caution">
    <text evidence="1">The sequence shown here is derived from an EMBL/GenBank/DDBJ whole genome shotgun (WGS) entry which is preliminary data.</text>
</comment>
<accession>A0A0F9CMX5</accession>
<reference evidence="1" key="1">
    <citation type="journal article" date="2015" name="Nature">
        <title>Complex archaea that bridge the gap between prokaryotes and eukaryotes.</title>
        <authorList>
            <person name="Spang A."/>
            <person name="Saw J.H."/>
            <person name="Jorgensen S.L."/>
            <person name="Zaremba-Niedzwiedzka K."/>
            <person name="Martijn J."/>
            <person name="Lind A.E."/>
            <person name="van Eijk R."/>
            <person name="Schleper C."/>
            <person name="Guy L."/>
            <person name="Ettema T.J."/>
        </authorList>
    </citation>
    <scope>NUCLEOTIDE SEQUENCE</scope>
</reference>
<gene>
    <name evidence="1" type="ORF">LCGC14_2590210</name>
</gene>
<dbReference type="AlphaFoldDB" id="A0A0F9CMX5"/>
<organism evidence="1">
    <name type="scientific">marine sediment metagenome</name>
    <dbReference type="NCBI Taxonomy" id="412755"/>
    <lineage>
        <taxon>unclassified sequences</taxon>
        <taxon>metagenomes</taxon>
        <taxon>ecological metagenomes</taxon>
    </lineage>
</organism>
<name>A0A0F9CMX5_9ZZZZ</name>
<sequence length="101" mass="12253">MRLTKKLRNQITLELWEWLAETGKRKYEWPGWKKYGHMYHTCPLCEYGKTHSEICCGNCPLWEQYGGCFYTYYEKWAAARTTEDNKKFALLFLEQLREVLK</sequence>
<dbReference type="EMBL" id="LAZR01043460">
    <property type="protein sequence ID" value="KKL07016.1"/>
    <property type="molecule type" value="Genomic_DNA"/>
</dbReference>
<proteinExistence type="predicted"/>
<protein>
    <submittedName>
        <fullName evidence="1">Uncharacterized protein</fullName>
    </submittedName>
</protein>
<evidence type="ECO:0000313" key="1">
    <source>
        <dbReference type="EMBL" id="KKL07016.1"/>
    </source>
</evidence>